<dbReference type="Gene3D" id="3.40.50.2300">
    <property type="match status" value="2"/>
</dbReference>
<dbReference type="NCBIfam" id="TIGR02637">
    <property type="entry name" value="RhaS"/>
    <property type="match status" value="1"/>
</dbReference>
<dbReference type="PANTHER" id="PTHR30036:SF8">
    <property type="entry name" value="ABC-TYPE SUGAR TRANSPORT SYSTEM PERIPLASMIC COMPONENT-LIKE PROTEIN"/>
    <property type="match status" value="1"/>
</dbReference>
<comment type="subcellular location">
    <subcellularLocation>
        <location evidence="1">Cell envelope</location>
    </subcellularLocation>
</comment>
<reference evidence="5 6" key="1">
    <citation type="submission" date="2019-02" db="EMBL/GenBank/DDBJ databases">
        <title>Genomic Encyclopedia of Type Strains, Phase IV (KMG-IV): sequencing the most valuable type-strain genomes for metagenomic binning, comparative biology and taxonomic classification.</title>
        <authorList>
            <person name="Goeker M."/>
        </authorList>
    </citation>
    <scope>NUCLEOTIDE SEQUENCE [LARGE SCALE GENOMIC DNA]</scope>
    <source>
        <strain evidence="5 6">DSM 45622</strain>
    </source>
</reference>
<feature type="signal peptide" evidence="3">
    <location>
        <begin position="1"/>
        <end position="31"/>
    </location>
</feature>
<sequence length="398" mass="39995">MLASRRRLRVITTAVALSCSVAGLSACGSRADSGSSASSGSGGSAAAAPAGSAAASTDTGSSAASSGGSSAAASTGSDASGSAAAGGTTADYKTGLKIAFLPKQVNNPYFTVADGGGKAAVAELKGTYKETGPSDASASSQVSYINTLSQQGENVIATSANDPNAICGALKQAKSAGAKIVTYDSDTTPSCRDVFINQATPQGLADVEIKMMSDEIGGKGKIAILSATPNATNQNAWIALMKADLKKPENSGMQLVTVAYGNDDDQTSFQKTQGLLQSYPDLKGIISPTTVGIAAAARYLSGSKYKGKVQLTGLGTPNQMRQFVKDGTVKEFALWDPAQLGYLAAYAGAALASGTITGKQGESFSAGKLGSRTIGADGVVILGPPTVFQASNIDQFKF</sequence>
<name>A0A4Q7NVQ2_9ACTN</name>
<dbReference type="InterPro" id="IPR013459">
    <property type="entry name" value="RhaS"/>
</dbReference>
<evidence type="ECO:0000256" key="2">
    <source>
        <dbReference type="SAM" id="MobiDB-lite"/>
    </source>
</evidence>
<evidence type="ECO:0000256" key="1">
    <source>
        <dbReference type="ARBA" id="ARBA00004196"/>
    </source>
</evidence>
<evidence type="ECO:0000313" key="6">
    <source>
        <dbReference type="Proteomes" id="UP000293638"/>
    </source>
</evidence>
<dbReference type="CDD" id="cd20000">
    <property type="entry name" value="PBP1_ABC_rhamnose"/>
    <property type="match status" value="1"/>
</dbReference>
<dbReference type="EMBL" id="SGXD01000001">
    <property type="protein sequence ID" value="RZS91060.1"/>
    <property type="molecule type" value="Genomic_DNA"/>
</dbReference>
<feature type="chain" id="PRO_5020379643" evidence="3">
    <location>
        <begin position="32"/>
        <end position="398"/>
    </location>
</feature>
<dbReference type="RefSeq" id="WP_130491173.1">
    <property type="nucleotide sequence ID" value="NZ_SGXD01000001.1"/>
</dbReference>
<gene>
    <name evidence="5" type="ORF">EV189_0292</name>
</gene>
<evidence type="ECO:0000256" key="3">
    <source>
        <dbReference type="SAM" id="SignalP"/>
    </source>
</evidence>
<dbReference type="PANTHER" id="PTHR30036">
    <property type="entry name" value="D-XYLOSE-BINDING PERIPLASMIC PROTEIN"/>
    <property type="match status" value="1"/>
</dbReference>
<dbReference type="SUPFAM" id="SSF53822">
    <property type="entry name" value="Periplasmic binding protein-like I"/>
    <property type="match status" value="1"/>
</dbReference>
<keyword evidence="3" id="KW-0732">Signal</keyword>
<comment type="caution">
    <text evidence="5">The sequence shown here is derived from an EMBL/GenBank/DDBJ whole genome shotgun (WGS) entry which is preliminary data.</text>
</comment>
<dbReference type="AlphaFoldDB" id="A0A4Q7NVQ2"/>
<protein>
    <submittedName>
        <fullName evidence="5">Monosaccharide ABC transporter substrate-binding protein (CUT2 family)</fullName>
    </submittedName>
</protein>
<dbReference type="Proteomes" id="UP000293638">
    <property type="component" value="Unassembled WGS sequence"/>
</dbReference>
<dbReference type="Pfam" id="PF13407">
    <property type="entry name" value="Peripla_BP_4"/>
    <property type="match status" value="1"/>
</dbReference>
<dbReference type="PROSITE" id="PS51257">
    <property type="entry name" value="PROKAR_LIPOPROTEIN"/>
    <property type="match status" value="1"/>
</dbReference>
<dbReference type="InterPro" id="IPR028082">
    <property type="entry name" value="Peripla_BP_I"/>
</dbReference>
<dbReference type="GO" id="GO:0030288">
    <property type="term" value="C:outer membrane-bounded periplasmic space"/>
    <property type="evidence" value="ECO:0007669"/>
    <property type="project" value="TreeGrafter"/>
</dbReference>
<accession>A0A4Q7NVQ2</accession>
<evidence type="ECO:0000313" key="5">
    <source>
        <dbReference type="EMBL" id="RZS91060.1"/>
    </source>
</evidence>
<evidence type="ECO:0000259" key="4">
    <source>
        <dbReference type="Pfam" id="PF13407"/>
    </source>
</evidence>
<dbReference type="InterPro" id="IPR050555">
    <property type="entry name" value="Bact_Solute-Bind_Prot2"/>
</dbReference>
<organism evidence="5 6">
    <name type="scientific">Motilibacter rhizosphaerae</name>
    <dbReference type="NCBI Taxonomy" id="598652"/>
    <lineage>
        <taxon>Bacteria</taxon>
        <taxon>Bacillati</taxon>
        <taxon>Actinomycetota</taxon>
        <taxon>Actinomycetes</taxon>
        <taxon>Motilibacterales</taxon>
        <taxon>Motilibacteraceae</taxon>
        <taxon>Motilibacter</taxon>
    </lineage>
</organism>
<dbReference type="GO" id="GO:0015762">
    <property type="term" value="P:rhamnose transmembrane transport"/>
    <property type="evidence" value="ECO:0007669"/>
    <property type="project" value="InterPro"/>
</dbReference>
<dbReference type="OrthoDB" id="9781890at2"/>
<keyword evidence="6" id="KW-1185">Reference proteome</keyword>
<dbReference type="GO" id="GO:0030246">
    <property type="term" value="F:carbohydrate binding"/>
    <property type="evidence" value="ECO:0007669"/>
    <property type="project" value="TreeGrafter"/>
</dbReference>
<proteinExistence type="predicted"/>
<feature type="domain" description="Periplasmic binding protein" evidence="4">
    <location>
        <begin position="98"/>
        <end position="354"/>
    </location>
</feature>
<dbReference type="InterPro" id="IPR025997">
    <property type="entry name" value="SBP_2_dom"/>
</dbReference>
<feature type="region of interest" description="Disordered" evidence="2">
    <location>
        <begin position="38"/>
        <end position="85"/>
    </location>
</feature>